<comment type="caution">
    <text evidence="5">The sequence shown here is derived from an EMBL/GenBank/DDBJ whole genome shotgun (WGS) entry which is preliminary data.</text>
</comment>
<proteinExistence type="predicted"/>
<evidence type="ECO:0000259" key="4">
    <source>
        <dbReference type="PROSITE" id="PS01124"/>
    </source>
</evidence>
<dbReference type="PANTHER" id="PTHR46796:SF14">
    <property type="entry name" value="TRANSCRIPTIONAL REGULATORY PROTEIN"/>
    <property type="match status" value="1"/>
</dbReference>
<sequence length="252" mass="28729">MPLPSDDAYCVVTELVDLPLHRIWKGEDLLAEGERPKGSLEIFDLREEWQCQYLSPFDTVHFQIPFRLLQSFAADMGRPEFSGLLSARCVTDEVVLGLANALIPILNGAWKSNQLFLRQIKLALLTHLTQNYGGLHFPSRRKGTLAPWQERRAVEFLAAHLNAQFSIVELADVCSLSRSYFIKAFKETFGRTPYRWLLEYRVSRAREQLLSDTPIAEIAVSCGFSDQSHLTRVFAEITGQSPGSWRRDNRTV</sequence>
<keyword evidence="1" id="KW-0805">Transcription regulation</keyword>
<keyword evidence="3" id="KW-0804">Transcription</keyword>
<dbReference type="RefSeq" id="WP_377259689.1">
    <property type="nucleotide sequence ID" value="NZ_JBHMAA010000011.1"/>
</dbReference>
<dbReference type="EMBL" id="JBHMAA010000011">
    <property type="protein sequence ID" value="MFB9949130.1"/>
    <property type="molecule type" value="Genomic_DNA"/>
</dbReference>
<feature type="domain" description="HTH araC/xylS-type" evidence="4">
    <location>
        <begin position="151"/>
        <end position="248"/>
    </location>
</feature>
<evidence type="ECO:0000256" key="1">
    <source>
        <dbReference type="ARBA" id="ARBA00023015"/>
    </source>
</evidence>
<dbReference type="InterPro" id="IPR009057">
    <property type="entry name" value="Homeodomain-like_sf"/>
</dbReference>
<dbReference type="Pfam" id="PF12833">
    <property type="entry name" value="HTH_18"/>
    <property type="match status" value="1"/>
</dbReference>
<reference evidence="5 6" key="1">
    <citation type="submission" date="2024-09" db="EMBL/GenBank/DDBJ databases">
        <authorList>
            <person name="Sun Q."/>
            <person name="Mori K."/>
        </authorList>
    </citation>
    <scope>NUCLEOTIDE SEQUENCE [LARGE SCALE GENOMIC DNA]</scope>
    <source>
        <strain evidence="5 6">TBRC 4938</strain>
    </source>
</reference>
<dbReference type="PROSITE" id="PS01124">
    <property type="entry name" value="HTH_ARAC_FAMILY_2"/>
    <property type="match status" value="1"/>
</dbReference>
<accession>A0ABV6AEX5</accession>
<dbReference type="PANTHER" id="PTHR46796">
    <property type="entry name" value="HTH-TYPE TRANSCRIPTIONAL ACTIVATOR RHAS-RELATED"/>
    <property type="match status" value="1"/>
</dbReference>
<evidence type="ECO:0000313" key="5">
    <source>
        <dbReference type="EMBL" id="MFB9949130.1"/>
    </source>
</evidence>
<evidence type="ECO:0000256" key="2">
    <source>
        <dbReference type="ARBA" id="ARBA00023125"/>
    </source>
</evidence>
<dbReference type="Proteomes" id="UP001589692">
    <property type="component" value="Unassembled WGS sequence"/>
</dbReference>
<gene>
    <name evidence="5" type="ORF">ACFFP0_09745</name>
</gene>
<dbReference type="SUPFAM" id="SSF46689">
    <property type="entry name" value="Homeodomain-like"/>
    <property type="match status" value="2"/>
</dbReference>
<name>A0ABV6AEX5_9HYPH</name>
<evidence type="ECO:0000313" key="6">
    <source>
        <dbReference type="Proteomes" id="UP001589692"/>
    </source>
</evidence>
<dbReference type="InterPro" id="IPR018060">
    <property type="entry name" value="HTH_AraC"/>
</dbReference>
<dbReference type="InterPro" id="IPR018062">
    <property type="entry name" value="HTH_AraC-typ_CS"/>
</dbReference>
<dbReference type="SMART" id="SM00342">
    <property type="entry name" value="HTH_ARAC"/>
    <property type="match status" value="1"/>
</dbReference>
<keyword evidence="2" id="KW-0238">DNA-binding</keyword>
<dbReference type="Gene3D" id="1.10.10.60">
    <property type="entry name" value="Homeodomain-like"/>
    <property type="match status" value="2"/>
</dbReference>
<organism evidence="5 6">
    <name type="scientific">Rhizobium puerariae</name>
    <dbReference type="NCBI Taxonomy" id="1585791"/>
    <lineage>
        <taxon>Bacteria</taxon>
        <taxon>Pseudomonadati</taxon>
        <taxon>Pseudomonadota</taxon>
        <taxon>Alphaproteobacteria</taxon>
        <taxon>Hyphomicrobiales</taxon>
        <taxon>Rhizobiaceae</taxon>
        <taxon>Rhizobium/Agrobacterium group</taxon>
        <taxon>Rhizobium</taxon>
    </lineage>
</organism>
<dbReference type="InterPro" id="IPR050204">
    <property type="entry name" value="AraC_XylS_family_regulators"/>
</dbReference>
<evidence type="ECO:0000256" key="3">
    <source>
        <dbReference type="ARBA" id="ARBA00023163"/>
    </source>
</evidence>
<protein>
    <submittedName>
        <fullName evidence="5">Helix-turn-helix domain-containing protein</fullName>
    </submittedName>
</protein>
<dbReference type="PROSITE" id="PS00041">
    <property type="entry name" value="HTH_ARAC_FAMILY_1"/>
    <property type="match status" value="1"/>
</dbReference>
<keyword evidence="6" id="KW-1185">Reference proteome</keyword>